<comment type="subcellular location">
    <subcellularLocation>
        <location evidence="1">Cell junction</location>
        <location evidence="1">Gap junction</location>
    </subcellularLocation>
    <subcellularLocation>
        <location evidence="2 12">Cell membrane</location>
        <topology evidence="2 12">Multi-pass membrane protein</topology>
    </subcellularLocation>
</comment>
<reference evidence="14 15" key="1">
    <citation type="journal article" date="2022" name="Nat. Ecol. Evol.">
        <title>A masculinizing supergene underlies an exaggerated male reproductive morph in a spider.</title>
        <authorList>
            <person name="Hendrickx F."/>
            <person name="De Corte Z."/>
            <person name="Sonet G."/>
            <person name="Van Belleghem S.M."/>
            <person name="Kostlbacher S."/>
            <person name="Vangestel C."/>
        </authorList>
    </citation>
    <scope>NUCLEOTIDE SEQUENCE [LARGE SCALE GENOMIC DNA]</scope>
    <source>
        <strain evidence="14">W744_W776</strain>
    </source>
</reference>
<dbReference type="PANTHER" id="PTHR11893">
    <property type="entry name" value="INNEXIN"/>
    <property type="match status" value="1"/>
</dbReference>
<sequence>MAGVFSFLNIFKGWSPVTTTQSYSPNPRHTAVLLVIGSVIVAWRQQFNTAIDCIAGDDFPASFINDFCYIHATYSFSDSWNKSVGVDILYPGVDKYKPDAEIVYHTYYQWVSLVLFVQAIAFGVPSGLWRCMEAGKLWKLVSNSRIFATSNDAQHKQTADLVYGFMAGSRGNSRYFHYYCLASLLSLANVIFQAYLVDVFLGGGFLSYGVENIKWGWNKVGRPDPKSVVFPKMAQCDYYNYGRTGDVQRHDVMCMLPINSINDKIYLVLWFWFVWLLFACALAFLVDLSFLIAPKLRFKMLRSGLHFAEQCTVERVVERCHSGDWFLIVLLRRNLHPRKFREFLLALSDEWAQKGERETQRLSNEDRQKRFKTDEPDIKYC</sequence>
<keyword evidence="11 12" id="KW-0407">Ion channel</keyword>
<keyword evidence="5 12" id="KW-0812">Transmembrane</keyword>
<organism evidence="14 15">
    <name type="scientific">Oedothorax gibbosus</name>
    <dbReference type="NCBI Taxonomy" id="931172"/>
    <lineage>
        <taxon>Eukaryota</taxon>
        <taxon>Metazoa</taxon>
        <taxon>Ecdysozoa</taxon>
        <taxon>Arthropoda</taxon>
        <taxon>Chelicerata</taxon>
        <taxon>Arachnida</taxon>
        <taxon>Araneae</taxon>
        <taxon>Araneomorphae</taxon>
        <taxon>Entelegynae</taxon>
        <taxon>Araneoidea</taxon>
        <taxon>Linyphiidae</taxon>
        <taxon>Erigoninae</taxon>
        <taxon>Oedothorax</taxon>
    </lineage>
</organism>
<dbReference type="GO" id="GO:0005921">
    <property type="term" value="C:gap junction"/>
    <property type="evidence" value="ECO:0007669"/>
    <property type="project" value="UniProtKB-SubCell"/>
</dbReference>
<evidence type="ECO:0000313" key="15">
    <source>
        <dbReference type="Proteomes" id="UP000827092"/>
    </source>
</evidence>
<dbReference type="Pfam" id="PF00876">
    <property type="entry name" value="Innexin"/>
    <property type="match status" value="1"/>
</dbReference>
<dbReference type="InterPro" id="IPR000990">
    <property type="entry name" value="Innexin"/>
</dbReference>
<dbReference type="GO" id="GO:0005886">
    <property type="term" value="C:plasma membrane"/>
    <property type="evidence" value="ECO:0007669"/>
    <property type="project" value="UniProtKB-SubCell"/>
</dbReference>
<evidence type="ECO:0000256" key="6">
    <source>
        <dbReference type="ARBA" id="ARBA00022868"/>
    </source>
</evidence>
<dbReference type="PROSITE" id="PS51013">
    <property type="entry name" value="PANNEXIN"/>
    <property type="match status" value="1"/>
</dbReference>
<evidence type="ECO:0000256" key="10">
    <source>
        <dbReference type="ARBA" id="ARBA00023136"/>
    </source>
</evidence>
<keyword evidence="10 12" id="KW-0472">Membrane</keyword>
<evidence type="ECO:0000256" key="11">
    <source>
        <dbReference type="ARBA" id="ARBA00023303"/>
    </source>
</evidence>
<evidence type="ECO:0000256" key="9">
    <source>
        <dbReference type="ARBA" id="ARBA00023065"/>
    </source>
</evidence>
<name>A0AAV6UJ29_9ARAC</name>
<comment type="similarity">
    <text evidence="12">Belongs to the pannexin family.</text>
</comment>
<dbReference type="AlphaFoldDB" id="A0AAV6UJ29"/>
<accession>A0AAV6UJ29</accession>
<evidence type="ECO:0000256" key="3">
    <source>
        <dbReference type="ARBA" id="ARBA00022448"/>
    </source>
</evidence>
<evidence type="ECO:0000256" key="1">
    <source>
        <dbReference type="ARBA" id="ARBA00004610"/>
    </source>
</evidence>
<comment type="caution">
    <text evidence="14">The sequence shown here is derived from an EMBL/GenBank/DDBJ whole genome shotgun (WGS) entry which is preliminary data.</text>
</comment>
<keyword evidence="7" id="KW-0965">Cell junction</keyword>
<feature type="transmembrane region" description="Helical" evidence="12">
    <location>
        <begin position="176"/>
        <end position="196"/>
    </location>
</feature>
<proteinExistence type="inferred from homology"/>
<keyword evidence="4" id="KW-1003">Cell membrane</keyword>
<evidence type="ECO:0000256" key="5">
    <source>
        <dbReference type="ARBA" id="ARBA00022692"/>
    </source>
</evidence>
<comment type="caution">
    <text evidence="12">Lacks conserved residue(s) required for the propagation of feature annotation.</text>
</comment>
<keyword evidence="8 12" id="KW-1133">Transmembrane helix</keyword>
<feature type="transmembrane region" description="Helical" evidence="12">
    <location>
        <begin position="265"/>
        <end position="293"/>
    </location>
</feature>
<feature type="region of interest" description="Disordered" evidence="13">
    <location>
        <begin position="358"/>
        <end position="377"/>
    </location>
</feature>
<evidence type="ECO:0000256" key="4">
    <source>
        <dbReference type="ARBA" id="ARBA00022475"/>
    </source>
</evidence>
<evidence type="ECO:0000256" key="13">
    <source>
        <dbReference type="SAM" id="MobiDB-lite"/>
    </source>
</evidence>
<keyword evidence="6" id="KW-0303">Gap junction</keyword>
<dbReference type="EMBL" id="JAFNEN010000385">
    <property type="protein sequence ID" value="KAG8184157.1"/>
    <property type="molecule type" value="Genomic_DNA"/>
</dbReference>
<evidence type="ECO:0000256" key="12">
    <source>
        <dbReference type="RuleBase" id="RU010713"/>
    </source>
</evidence>
<protein>
    <recommendedName>
        <fullName evidence="12">Innexin</fullName>
    </recommendedName>
</protein>
<dbReference type="GO" id="GO:0034220">
    <property type="term" value="P:monoatomic ion transmembrane transport"/>
    <property type="evidence" value="ECO:0007669"/>
    <property type="project" value="UniProtKB-KW"/>
</dbReference>
<evidence type="ECO:0000313" key="14">
    <source>
        <dbReference type="EMBL" id="KAG8184157.1"/>
    </source>
</evidence>
<evidence type="ECO:0000256" key="2">
    <source>
        <dbReference type="ARBA" id="ARBA00004651"/>
    </source>
</evidence>
<dbReference type="GO" id="GO:0005243">
    <property type="term" value="F:gap junction channel activity"/>
    <property type="evidence" value="ECO:0007669"/>
    <property type="project" value="TreeGrafter"/>
</dbReference>
<keyword evidence="9 12" id="KW-0406">Ion transport</keyword>
<dbReference type="GO" id="GO:0007602">
    <property type="term" value="P:phototransduction"/>
    <property type="evidence" value="ECO:0007669"/>
    <property type="project" value="TreeGrafter"/>
</dbReference>
<keyword evidence="15" id="KW-1185">Reference proteome</keyword>
<evidence type="ECO:0000256" key="8">
    <source>
        <dbReference type="ARBA" id="ARBA00022989"/>
    </source>
</evidence>
<comment type="function">
    <text evidence="12">Structural component of the gap junctions.</text>
</comment>
<dbReference type="Proteomes" id="UP000827092">
    <property type="component" value="Unassembled WGS sequence"/>
</dbReference>
<evidence type="ECO:0000256" key="7">
    <source>
        <dbReference type="ARBA" id="ARBA00022949"/>
    </source>
</evidence>
<dbReference type="PRINTS" id="PR01262">
    <property type="entry name" value="INNEXIN"/>
</dbReference>
<gene>
    <name evidence="12" type="primary">inx</name>
    <name evidence="14" type="ORF">JTE90_010199</name>
</gene>
<keyword evidence="3 12" id="KW-0813">Transport</keyword>
<feature type="transmembrane region" description="Helical" evidence="12">
    <location>
        <begin position="107"/>
        <end position="129"/>
    </location>
</feature>
<dbReference type="PANTHER" id="PTHR11893:SF41">
    <property type="entry name" value="INNEXIN INX2"/>
    <property type="match status" value="1"/>
</dbReference>